<name>A0A9P5ZE77_9AGAR</name>
<gene>
    <name evidence="2" type="ORF">BDN70DRAFT_871177</name>
</gene>
<organism evidence="2 3">
    <name type="scientific">Pholiota conissans</name>
    <dbReference type="NCBI Taxonomy" id="109636"/>
    <lineage>
        <taxon>Eukaryota</taxon>
        <taxon>Fungi</taxon>
        <taxon>Dikarya</taxon>
        <taxon>Basidiomycota</taxon>
        <taxon>Agaricomycotina</taxon>
        <taxon>Agaricomycetes</taxon>
        <taxon>Agaricomycetidae</taxon>
        <taxon>Agaricales</taxon>
        <taxon>Agaricineae</taxon>
        <taxon>Strophariaceae</taxon>
        <taxon>Pholiota</taxon>
    </lineage>
</organism>
<dbReference type="AlphaFoldDB" id="A0A9P5ZE77"/>
<feature type="transmembrane region" description="Helical" evidence="1">
    <location>
        <begin position="12"/>
        <end position="30"/>
    </location>
</feature>
<reference evidence="2" key="1">
    <citation type="submission" date="2020-11" db="EMBL/GenBank/DDBJ databases">
        <authorList>
            <consortium name="DOE Joint Genome Institute"/>
            <person name="Ahrendt S."/>
            <person name="Riley R."/>
            <person name="Andreopoulos W."/>
            <person name="Labutti K."/>
            <person name="Pangilinan J."/>
            <person name="Ruiz-Duenas F.J."/>
            <person name="Barrasa J.M."/>
            <person name="Sanchez-Garcia M."/>
            <person name="Camarero S."/>
            <person name="Miyauchi S."/>
            <person name="Serrano A."/>
            <person name="Linde D."/>
            <person name="Babiker R."/>
            <person name="Drula E."/>
            <person name="Ayuso-Fernandez I."/>
            <person name="Pacheco R."/>
            <person name="Padilla G."/>
            <person name="Ferreira P."/>
            <person name="Barriuso J."/>
            <person name="Kellner H."/>
            <person name="Castanera R."/>
            <person name="Alfaro M."/>
            <person name="Ramirez L."/>
            <person name="Pisabarro A.G."/>
            <person name="Kuo A."/>
            <person name="Tritt A."/>
            <person name="Lipzen A."/>
            <person name="He G."/>
            <person name="Yan M."/>
            <person name="Ng V."/>
            <person name="Cullen D."/>
            <person name="Martin F."/>
            <person name="Rosso M.-N."/>
            <person name="Henrissat B."/>
            <person name="Hibbett D."/>
            <person name="Martinez A.T."/>
            <person name="Grigoriev I.V."/>
        </authorList>
    </citation>
    <scope>NUCLEOTIDE SEQUENCE</scope>
    <source>
        <strain evidence="2">CIRM-BRFM 674</strain>
    </source>
</reference>
<comment type="caution">
    <text evidence="2">The sequence shown here is derived from an EMBL/GenBank/DDBJ whole genome shotgun (WGS) entry which is preliminary data.</text>
</comment>
<evidence type="ECO:0000256" key="1">
    <source>
        <dbReference type="SAM" id="Phobius"/>
    </source>
</evidence>
<dbReference type="EMBL" id="MU155135">
    <property type="protein sequence ID" value="KAF9485518.1"/>
    <property type="molecule type" value="Genomic_DNA"/>
</dbReference>
<evidence type="ECO:0000313" key="2">
    <source>
        <dbReference type="EMBL" id="KAF9485518.1"/>
    </source>
</evidence>
<keyword evidence="1" id="KW-1133">Transmembrane helix</keyword>
<keyword evidence="1" id="KW-0472">Membrane</keyword>
<protein>
    <submittedName>
        <fullName evidence="2">Uncharacterized protein</fullName>
    </submittedName>
</protein>
<sequence>MASARVYNPLSLEFINVLFGMLVHTLWAYIKLNCQQRCSESSTTITPPSYDRRLTQQRALSKT</sequence>
<proteinExistence type="predicted"/>
<keyword evidence="1" id="KW-0812">Transmembrane</keyword>
<keyword evidence="3" id="KW-1185">Reference proteome</keyword>
<accession>A0A9P5ZE77</accession>
<dbReference type="Proteomes" id="UP000807469">
    <property type="component" value="Unassembled WGS sequence"/>
</dbReference>
<evidence type="ECO:0000313" key="3">
    <source>
        <dbReference type="Proteomes" id="UP000807469"/>
    </source>
</evidence>